<gene>
    <name evidence="2" type="ORF">RCL2_000548900</name>
</gene>
<dbReference type="GO" id="GO:0008168">
    <property type="term" value="F:methyltransferase activity"/>
    <property type="evidence" value="ECO:0007669"/>
    <property type="project" value="UniProtKB-KW"/>
</dbReference>
<reference evidence="2" key="1">
    <citation type="submission" date="2019-10" db="EMBL/GenBank/DDBJ databases">
        <title>Conservation and host-specific expression of non-tandemly repeated heterogenous ribosome RNA gene in arbuscular mycorrhizal fungi.</title>
        <authorList>
            <person name="Maeda T."/>
            <person name="Kobayashi Y."/>
            <person name="Nakagawa T."/>
            <person name="Ezawa T."/>
            <person name="Yamaguchi K."/>
            <person name="Bino T."/>
            <person name="Nishimoto Y."/>
            <person name="Shigenobu S."/>
            <person name="Kawaguchi M."/>
        </authorList>
    </citation>
    <scope>NUCLEOTIDE SEQUENCE</scope>
    <source>
        <strain evidence="2">HR1</strain>
    </source>
</reference>
<keyword evidence="2" id="KW-0808">Transferase</keyword>
<dbReference type="GO" id="GO:0032259">
    <property type="term" value="P:methylation"/>
    <property type="evidence" value="ECO:0007669"/>
    <property type="project" value="UniProtKB-KW"/>
</dbReference>
<evidence type="ECO:0000313" key="2">
    <source>
        <dbReference type="EMBL" id="GES78175.1"/>
    </source>
</evidence>
<dbReference type="OrthoDB" id="2013972at2759"/>
<name>A0A8H3L1F6_9GLOM</name>
<dbReference type="InterPro" id="IPR041698">
    <property type="entry name" value="Methyltransf_25"/>
</dbReference>
<dbReference type="InterPro" id="IPR029063">
    <property type="entry name" value="SAM-dependent_MTases_sf"/>
</dbReference>
<accession>A0A8H3L1F6</accession>
<proteinExistence type="predicted"/>
<organism evidence="2 3">
    <name type="scientific">Rhizophagus clarus</name>
    <dbReference type="NCBI Taxonomy" id="94130"/>
    <lineage>
        <taxon>Eukaryota</taxon>
        <taxon>Fungi</taxon>
        <taxon>Fungi incertae sedis</taxon>
        <taxon>Mucoromycota</taxon>
        <taxon>Glomeromycotina</taxon>
        <taxon>Glomeromycetes</taxon>
        <taxon>Glomerales</taxon>
        <taxon>Glomeraceae</taxon>
        <taxon>Rhizophagus</taxon>
    </lineage>
</organism>
<feature type="domain" description="Methyltransferase" evidence="1">
    <location>
        <begin position="56"/>
        <end position="149"/>
    </location>
</feature>
<dbReference type="Proteomes" id="UP000615446">
    <property type="component" value="Unassembled WGS sequence"/>
</dbReference>
<dbReference type="AlphaFoldDB" id="A0A8H3L1F6"/>
<protein>
    <submittedName>
        <fullName evidence="2">Class I SAM-dependent methyltransferase</fullName>
    </submittedName>
</protein>
<dbReference type="Gene3D" id="3.40.50.150">
    <property type="entry name" value="Vaccinia Virus protein VP39"/>
    <property type="match status" value="1"/>
</dbReference>
<evidence type="ECO:0000313" key="3">
    <source>
        <dbReference type="Proteomes" id="UP000615446"/>
    </source>
</evidence>
<dbReference type="EMBL" id="BLAL01000034">
    <property type="protein sequence ID" value="GES78175.1"/>
    <property type="molecule type" value="Genomic_DNA"/>
</dbReference>
<sequence>MTKATLSADWLSNNRQSEEYYSTNNDVDRDLLIHYIRKSMLNSNYLCPVNKTMKNVLEIAYSSGFWMMEMATDFPKIQFYGIDLESSAPDLVYPKNCFFGQGDYLKGLPYQSNFFDMVRLDMAHLRSLSTLDQILLLLSEVFRVTKKGGYVEFLELDYNSPLLRKLMKFPVGDSPKIDELLAERGFVNITNKKVAIPLRKGSMVGEFSLAAIKSFVETIGSEEDYNDLLHIVEEESEKYDSHINVFAGFCQKL</sequence>
<keyword evidence="2" id="KW-0489">Methyltransferase</keyword>
<dbReference type="SUPFAM" id="SSF53335">
    <property type="entry name" value="S-adenosyl-L-methionine-dependent methyltransferases"/>
    <property type="match status" value="1"/>
</dbReference>
<evidence type="ECO:0000259" key="1">
    <source>
        <dbReference type="Pfam" id="PF13649"/>
    </source>
</evidence>
<comment type="caution">
    <text evidence="2">The sequence shown here is derived from an EMBL/GenBank/DDBJ whole genome shotgun (WGS) entry which is preliminary data.</text>
</comment>
<dbReference type="Pfam" id="PF13649">
    <property type="entry name" value="Methyltransf_25"/>
    <property type="match status" value="1"/>
</dbReference>
<dbReference type="CDD" id="cd02440">
    <property type="entry name" value="AdoMet_MTases"/>
    <property type="match status" value="1"/>
</dbReference>